<dbReference type="InterPro" id="IPR007111">
    <property type="entry name" value="NACHT_NTPase"/>
</dbReference>
<organism evidence="5 6">
    <name type="scientific">Tricholomella constricta</name>
    <dbReference type="NCBI Taxonomy" id="117010"/>
    <lineage>
        <taxon>Eukaryota</taxon>
        <taxon>Fungi</taxon>
        <taxon>Dikarya</taxon>
        <taxon>Basidiomycota</taxon>
        <taxon>Agaricomycotina</taxon>
        <taxon>Agaricomycetes</taxon>
        <taxon>Agaricomycetidae</taxon>
        <taxon>Agaricales</taxon>
        <taxon>Tricholomatineae</taxon>
        <taxon>Lyophyllaceae</taxon>
        <taxon>Tricholomella</taxon>
    </lineage>
</organism>
<dbReference type="Gene3D" id="3.40.50.300">
    <property type="entry name" value="P-loop containing nucleotide triphosphate hydrolases"/>
    <property type="match status" value="1"/>
</dbReference>
<evidence type="ECO:0000259" key="3">
    <source>
        <dbReference type="PROSITE" id="PS50004"/>
    </source>
</evidence>
<accession>A0A8H5H2G3</accession>
<feature type="region of interest" description="Disordered" evidence="2">
    <location>
        <begin position="129"/>
        <end position="165"/>
    </location>
</feature>
<evidence type="ECO:0000256" key="2">
    <source>
        <dbReference type="SAM" id="MobiDB-lite"/>
    </source>
</evidence>
<gene>
    <name evidence="5" type="ORF">D9615_009222</name>
</gene>
<dbReference type="AlphaFoldDB" id="A0A8H5H2G3"/>
<evidence type="ECO:0000313" key="6">
    <source>
        <dbReference type="Proteomes" id="UP000565441"/>
    </source>
</evidence>
<dbReference type="InterPro" id="IPR035892">
    <property type="entry name" value="C2_domain_sf"/>
</dbReference>
<dbReference type="SUPFAM" id="SSF52540">
    <property type="entry name" value="P-loop containing nucleoside triphosphate hydrolases"/>
    <property type="match status" value="1"/>
</dbReference>
<dbReference type="PROSITE" id="PS50837">
    <property type="entry name" value="NACHT"/>
    <property type="match status" value="1"/>
</dbReference>
<dbReference type="PANTHER" id="PTHR10039">
    <property type="entry name" value="AMELOGENIN"/>
    <property type="match status" value="1"/>
</dbReference>
<keyword evidence="6" id="KW-1185">Reference proteome</keyword>
<dbReference type="InterPro" id="IPR000008">
    <property type="entry name" value="C2_dom"/>
</dbReference>
<dbReference type="Pfam" id="PF00168">
    <property type="entry name" value="C2"/>
    <property type="match status" value="1"/>
</dbReference>
<dbReference type="SUPFAM" id="SSF49562">
    <property type="entry name" value="C2 domain (Calcium/lipid-binding domain, CaLB)"/>
    <property type="match status" value="1"/>
</dbReference>
<dbReference type="InterPro" id="IPR056884">
    <property type="entry name" value="NPHP3-like_N"/>
</dbReference>
<evidence type="ECO:0000256" key="1">
    <source>
        <dbReference type="ARBA" id="ARBA00022737"/>
    </source>
</evidence>
<protein>
    <recommendedName>
        <fullName evidence="7">C2 domain-containing protein</fullName>
    </recommendedName>
</protein>
<dbReference type="Proteomes" id="UP000565441">
    <property type="component" value="Unassembled WGS sequence"/>
</dbReference>
<name>A0A8H5H2G3_9AGAR</name>
<dbReference type="EMBL" id="JAACJP010000033">
    <property type="protein sequence ID" value="KAF5375522.1"/>
    <property type="molecule type" value="Genomic_DNA"/>
</dbReference>
<keyword evidence="1" id="KW-0677">Repeat</keyword>
<feature type="domain" description="NACHT" evidence="4">
    <location>
        <begin position="406"/>
        <end position="552"/>
    </location>
</feature>
<evidence type="ECO:0000313" key="5">
    <source>
        <dbReference type="EMBL" id="KAF5375522.1"/>
    </source>
</evidence>
<dbReference type="OrthoDB" id="5967843at2759"/>
<dbReference type="InterPro" id="IPR027417">
    <property type="entry name" value="P-loop_NTPase"/>
</dbReference>
<evidence type="ECO:0000259" key="4">
    <source>
        <dbReference type="PROSITE" id="PS50837"/>
    </source>
</evidence>
<reference evidence="5 6" key="1">
    <citation type="journal article" date="2020" name="ISME J.">
        <title>Uncovering the hidden diversity of litter-decomposition mechanisms in mushroom-forming fungi.</title>
        <authorList>
            <person name="Floudas D."/>
            <person name="Bentzer J."/>
            <person name="Ahren D."/>
            <person name="Johansson T."/>
            <person name="Persson P."/>
            <person name="Tunlid A."/>
        </authorList>
    </citation>
    <scope>NUCLEOTIDE SEQUENCE [LARGE SCALE GENOMIC DNA]</scope>
    <source>
        <strain evidence="5 6">CBS 661.87</strain>
    </source>
</reference>
<evidence type="ECO:0008006" key="7">
    <source>
        <dbReference type="Google" id="ProtNLM"/>
    </source>
</evidence>
<dbReference type="Pfam" id="PF24883">
    <property type="entry name" value="NPHP3_N"/>
    <property type="match status" value="1"/>
</dbReference>
<sequence>MSSTSTLSILNIQPVIKASDVQSKFHDVKCYVSITIGSGPAQTTKAVRSAHPIWNEILSFEAHPSSAVTIEIIRRSKFFGTHVIAKLADSDVSIPPECFERDLEQTYNLKSSANRTQLVVLWSAAGTDAASPGAGATTDTEVTPDVKASPVESSLMPTEEKSMTAQDTVSTLQGLDTMVGHAHPGAFRDSGTHTRLATVIGYVGILVNLGDAIAEAHPIANAAWKVLTASQKILQGQIERDEKVQQLWGTIVDTLDFMKDAEPLDKIRGLEKTTEAIVSQLYNCVLHLKKYEERGFLLRTVAGALNPTADAALEEFITSFTDLRVKFDQRVSIDHWKLTWSIKGDISRLLDSQGWTRRQEELKSLREIPGAKIRNIEWSPEYVCLPATRERLLEDIVDWVLTGSEKLYWLSGAAGTGKSSVANTVAQHFKQLGLLGASFRFRRDEISLRSPYELFGNLAYQLTFYDEGIRQAIVDVTSERPLESMAETNMPRQLMLEPLQQVQLVQPLVIVIDALDECVTSNSLRGYDSITTMLERFLPELPLFTKILVTSRYECTFAPKYQGQSLVYQQDLTTLAHTREDIQTYFHSRLAQIAFNNKLREWPTLNAKKQLVEHADNLFIWASVACSAIEISHNPPSELSKLLTQSEQTFGNKSKLDELYHRVLTLNLEDKSDKATYNKGFGSTAAAS</sequence>
<proteinExistence type="predicted"/>
<dbReference type="PROSITE" id="PS50004">
    <property type="entry name" value="C2"/>
    <property type="match status" value="1"/>
</dbReference>
<dbReference type="Gene3D" id="2.60.40.150">
    <property type="entry name" value="C2 domain"/>
    <property type="match status" value="1"/>
</dbReference>
<feature type="domain" description="C2" evidence="3">
    <location>
        <begin position="1"/>
        <end position="107"/>
    </location>
</feature>
<comment type="caution">
    <text evidence="5">The sequence shown here is derived from an EMBL/GenBank/DDBJ whole genome shotgun (WGS) entry which is preliminary data.</text>
</comment>